<keyword evidence="1" id="KW-0472">Membrane</keyword>
<feature type="transmembrane region" description="Helical" evidence="1">
    <location>
        <begin position="6"/>
        <end position="30"/>
    </location>
</feature>
<accession>A0A6J5LCD8</accession>
<proteinExistence type="predicted"/>
<name>A0A6J5LCD8_9CAUD</name>
<dbReference type="EMBL" id="LR796247">
    <property type="protein sequence ID" value="CAB4131132.1"/>
    <property type="molecule type" value="Genomic_DNA"/>
</dbReference>
<organism evidence="2">
    <name type="scientific">uncultured Caudovirales phage</name>
    <dbReference type="NCBI Taxonomy" id="2100421"/>
    <lineage>
        <taxon>Viruses</taxon>
        <taxon>Duplodnaviria</taxon>
        <taxon>Heunggongvirae</taxon>
        <taxon>Uroviricota</taxon>
        <taxon>Caudoviricetes</taxon>
        <taxon>Peduoviridae</taxon>
        <taxon>Maltschvirus</taxon>
        <taxon>Maltschvirus maltsch</taxon>
    </lineage>
</organism>
<keyword evidence="1" id="KW-1133">Transmembrane helix</keyword>
<sequence>MSRFEWDWFIGWTCATVTILGIVTAIYFGVQDTNTKYYASMDKCTAAGGSFIPTSQGSAICMMGVKQ</sequence>
<reference evidence="2" key="1">
    <citation type="submission" date="2020-04" db="EMBL/GenBank/DDBJ databases">
        <authorList>
            <person name="Chiriac C."/>
            <person name="Salcher M."/>
            <person name="Ghai R."/>
            <person name="Kavagutti S V."/>
        </authorList>
    </citation>
    <scope>NUCLEOTIDE SEQUENCE</scope>
</reference>
<evidence type="ECO:0000313" key="2">
    <source>
        <dbReference type="EMBL" id="CAB4131132.1"/>
    </source>
</evidence>
<gene>
    <name evidence="2" type="ORF">UFOVP132_44</name>
</gene>
<evidence type="ECO:0000256" key="1">
    <source>
        <dbReference type="SAM" id="Phobius"/>
    </source>
</evidence>
<keyword evidence="1" id="KW-0812">Transmembrane</keyword>
<protein>
    <submittedName>
        <fullName evidence="2">Uncharacterized protein</fullName>
    </submittedName>
</protein>